<dbReference type="EMBL" id="CM042014">
    <property type="protein sequence ID" value="KAI3720699.1"/>
    <property type="molecule type" value="Genomic_DNA"/>
</dbReference>
<reference evidence="2" key="1">
    <citation type="journal article" date="2022" name="Mol. Ecol. Resour.">
        <title>The genomes of chicory, endive, great burdock and yacon provide insights into Asteraceae palaeo-polyploidization history and plant inulin production.</title>
        <authorList>
            <person name="Fan W."/>
            <person name="Wang S."/>
            <person name="Wang H."/>
            <person name="Wang A."/>
            <person name="Jiang F."/>
            <person name="Liu H."/>
            <person name="Zhao H."/>
            <person name="Xu D."/>
            <person name="Zhang Y."/>
        </authorList>
    </citation>
    <scope>NUCLEOTIDE SEQUENCE [LARGE SCALE GENOMIC DNA]</scope>
    <source>
        <strain evidence="2">cv. Punajuju</strain>
    </source>
</reference>
<accession>A0ACB9BFI9</accession>
<keyword evidence="2" id="KW-1185">Reference proteome</keyword>
<protein>
    <submittedName>
        <fullName evidence="1">Uncharacterized protein</fullName>
    </submittedName>
</protein>
<organism evidence="1 2">
    <name type="scientific">Cichorium intybus</name>
    <name type="common">Chicory</name>
    <dbReference type="NCBI Taxonomy" id="13427"/>
    <lineage>
        <taxon>Eukaryota</taxon>
        <taxon>Viridiplantae</taxon>
        <taxon>Streptophyta</taxon>
        <taxon>Embryophyta</taxon>
        <taxon>Tracheophyta</taxon>
        <taxon>Spermatophyta</taxon>
        <taxon>Magnoliopsida</taxon>
        <taxon>eudicotyledons</taxon>
        <taxon>Gunneridae</taxon>
        <taxon>Pentapetalae</taxon>
        <taxon>asterids</taxon>
        <taxon>campanulids</taxon>
        <taxon>Asterales</taxon>
        <taxon>Asteraceae</taxon>
        <taxon>Cichorioideae</taxon>
        <taxon>Cichorieae</taxon>
        <taxon>Cichoriinae</taxon>
        <taxon>Cichorium</taxon>
    </lineage>
</organism>
<proteinExistence type="predicted"/>
<name>A0ACB9BFI9_CICIN</name>
<dbReference type="Proteomes" id="UP001055811">
    <property type="component" value="Linkage Group LG06"/>
</dbReference>
<sequence>MIPSIPRRVDICLVRAYVLKLSVRSELDISRRVLERTWIGVEGSSRAPTIESTGSAFESGVRHEGSKELSIQGLEDARVVWVESLDHSLVIEVDLYLLEDLEVVCFQLLEEELQGMGSR</sequence>
<gene>
    <name evidence="1" type="ORF">L2E82_31691</name>
</gene>
<evidence type="ECO:0000313" key="2">
    <source>
        <dbReference type="Proteomes" id="UP001055811"/>
    </source>
</evidence>
<reference evidence="1 2" key="2">
    <citation type="journal article" date="2022" name="Mol. Ecol. Resour.">
        <title>The genomes of chicory, endive, great burdock and yacon provide insights into Asteraceae paleo-polyploidization history and plant inulin production.</title>
        <authorList>
            <person name="Fan W."/>
            <person name="Wang S."/>
            <person name="Wang H."/>
            <person name="Wang A."/>
            <person name="Jiang F."/>
            <person name="Liu H."/>
            <person name="Zhao H."/>
            <person name="Xu D."/>
            <person name="Zhang Y."/>
        </authorList>
    </citation>
    <scope>NUCLEOTIDE SEQUENCE [LARGE SCALE GENOMIC DNA]</scope>
    <source>
        <strain evidence="2">cv. Punajuju</strain>
        <tissue evidence="1">Leaves</tissue>
    </source>
</reference>
<evidence type="ECO:0000313" key="1">
    <source>
        <dbReference type="EMBL" id="KAI3720699.1"/>
    </source>
</evidence>
<comment type="caution">
    <text evidence="1">The sequence shown here is derived from an EMBL/GenBank/DDBJ whole genome shotgun (WGS) entry which is preliminary data.</text>
</comment>